<feature type="compositionally biased region" description="Acidic residues" evidence="1">
    <location>
        <begin position="25"/>
        <end position="48"/>
    </location>
</feature>
<evidence type="ECO:0000313" key="2">
    <source>
        <dbReference type="EMBL" id="KAK4296946.1"/>
    </source>
</evidence>
<keyword evidence="3" id="KW-1185">Reference proteome</keyword>
<gene>
    <name evidence="2" type="ORF">Pmani_030594</name>
</gene>
<organism evidence="2 3">
    <name type="scientific">Petrolisthes manimaculis</name>
    <dbReference type="NCBI Taxonomy" id="1843537"/>
    <lineage>
        <taxon>Eukaryota</taxon>
        <taxon>Metazoa</taxon>
        <taxon>Ecdysozoa</taxon>
        <taxon>Arthropoda</taxon>
        <taxon>Crustacea</taxon>
        <taxon>Multicrustacea</taxon>
        <taxon>Malacostraca</taxon>
        <taxon>Eumalacostraca</taxon>
        <taxon>Eucarida</taxon>
        <taxon>Decapoda</taxon>
        <taxon>Pleocyemata</taxon>
        <taxon>Anomura</taxon>
        <taxon>Galatheoidea</taxon>
        <taxon>Porcellanidae</taxon>
        <taxon>Petrolisthes</taxon>
    </lineage>
</organism>
<feature type="region of interest" description="Disordered" evidence="1">
    <location>
        <begin position="384"/>
        <end position="461"/>
    </location>
</feature>
<dbReference type="AlphaFoldDB" id="A0AAE1TTF4"/>
<comment type="caution">
    <text evidence="2">The sequence shown here is derived from an EMBL/GenBank/DDBJ whole genome shotgun (WGS) entry which is preliminary data.</text>
</comment>
<feature type="non-terminal residue" evidence="2">
    <location>
        <position position="1"/>
    </location>
</feature>
<evidence type="ECO:0000313" key="3">
    <source>
        <dbReference type="Proteomes" id="UP001292094"/>
    </source>
</evidence>
<feature type="compositionally biased region" description="Acidic residues" evidence="1">
    <location>
        <begin position="552"/>
        <end position="563"/>
    </location>
</feature>
<feature type="compositionally biased region" description="Polar residues" evidence="1">
    <location>
        <begin position="511"/>
        <end position="527"/>
    </location>
</feature>
<feature type="compositionally biased region" description="Basic and acidic residues" evidence="1">
    <location>
        <begin position="384"/>
        <end position="399"/>
    </location>
</feature>
<feature type="compositionally biased region" description="Gly residues" evidence="1">
    <location>
        <begin position="1"/>
        <end position="12"/>
    </location>
</feature>
<dbReference type="EMBL" id="JAWZYT010003739">
    <property type="protein sequence ID" value="KAK4296946.1"/>
    <property type="molecule type" value="Genomic_DNA"/>
</dbReference>
<sequence>GESGLVDGGPVGPIGPSVPPAVPTEEVEVEVKEEVEEEGSLLQEEECEASPTSCLPPSLRPPPASTSGGGLLGGVGGTGGEACVCGCTLALEPGSSATITATAALCYGTAVWLLQAPVGKHVVVEVEWATLRPGSQWLKLRDGGSQLAPLLLLLPQAPPRSSPFSNQGRPHPASSGPNPPPRASTGSVLLLEFHSDINSTAGHLYPAAGDSWCQPLLDCVRGWISGRVAGLAVFHCNRYHVYQRARLITESPSLTPSGSPNKVASCVTLSEVISLRSIVMSRPRLPVTLPLRHLGNSTSSYSPLLGSTSKDRHSLPNSPFLTRRDAAPTPMRRSCSQLARRLRRGSITRRKRRSASVDELEIRCISPITEIQREDEVGEVGKETCNSKEPEMEMKENKKILKPVPRKLGKRNGGTGSDSSCSTTPRVTNKDRRRLPPSLSRATSAATMRPSSSVSDMSMNGGELEFDYYDYDMDNASAVPGPPSPASTPTPTVDEPPRPPALQLNIPKKTLPTQPSSIMSEECNSISPPDLDVTPTAHEASTPKILNLDDIQFADDSDEDDDF</sequence>
<feature type="region of interest" description="Disordered" evidence="1">
    <location>
        <begin position="160"/>
        <end position="183"/>
    </location>
</feature>
<name>A0AAE1TTF4_9EUCA</name>
<feature type="compositionally biased region" description="Basic residues" evidence="1">
    <location>
        <begin position="400"/>
        <end position="410"/>
    </location>
</feature>
<evidence type="ECO:0000256" key="1">
    <source>
        <dbReference type="SAM" id="MobiDB-lite"/>
    </source>
</evidence>
<accession>A0AAE1TTF4</accession>
<reference evidence="2" key="1">
    <citation type="submission" date="2023-11" db="EMBL/GenBank/DDBJ databases">
        <title>Genome assemblies of two species of porcelain crab, Petrolisthes cinctipes and Petrolisthes manimaculis (Anomura: Porcellanidae).</title>
        <authorList>
            <person name="Angst P."/>
        </authorList>
    </citation>
    <scope>NUCLEOTIDE SEQUENCE</scope>
    <source>
        <strain evidence="2">PB745_02</strain>
        <tissue evidence="2">Gill</tissue>
    </source>
</reference>
<protein>
    <submittedName>
        <fullName evidence="2">Uncharacterized protein</fullName>
    </submittedName>
</protein>
<feature type="compositionally biased region" description="Polar residues" evidence="1">
    <location>
        <begin position="440"/>
        <end position="458"/>
    </location>
</feature>
<feature type="region of interest" description="Disordered" evidence="1">
    <location>
        <begin position="1"/>
        <end position="64"/>
    </location>
</feature>
<dbReference type="SUPFAM" id="SSF49854">
    <property type="entry name" value="Spermadhesin, CUB domain"/>
    <property type="match status" value="1"/>
</dbReference>
<proteinExistence type="predicted"/>
<feature type="region of interest" description="Disordered" evidence="1">
    <location>
        <begin position="474"/>
        <end position="563"/>
    </location>
</feature>
<dbReference type="InterPro" id="IPR035914">
    <property type="entry name" value="Sperma_CUB_dom_sf"/>
</dbReference>
<dbReference type="Proteomes" id="UP001292094">
    <property type="component" value="Unassembled WGS sequence"/>
</dbReference>
<feature type="region of interest" description="Disordered" evidence="1">
    <location>
        <begin position="302"/>
        <end position="334"/>
    </location>
</feature>